<sequence>MNNSTKVAVPSPKMTSQAVHLTGDSTSTKTTSTFGAMDDNIAVCCDSGAISLAILNALPQVTKTAIELIKGATTLAWKNAKSLKAIASLLTIIQLQKIIIYQKTMKTSLDGGQDDLQIARLVFDLACLHLCPGGKILRSHMSYAGIKFEVLQKNKIQYFLRNYDDPIEKKLDIMEFNRYQALWLHILSKKNGAKGREILISCRIRNECLEMETAGTVQ</sequence>
<dbReference type="SUPFAM" id="SSF53335">
    <property type="entry name" value="S-adenosyl-L-methionine-dependent methyltransferases"/>
    <property type="match status" value="1"/>
</dbReference>
<reference evidence="1" key="1">
    <citation type="submission" date="2020-05" db="UniProtKB">
        <authorList>
            <consortium name="EnsemblMetazoa"/>
        </authorList>
    </citation>
    <scope>IDENTIFICATION</scope>
    <source>
        <strain evidence="1">TTRI</strain>
    </source>
</reference>
<dbReference type="AlphaFoldDB" id="A0A1A9VLV3"/>
<dbReference type="Proteomes" id="UP000078200">
    <property type="component" value="Unassembled WGS sequence"/>
</dbReference>
<accession>A0A1A9VLV3</accession>
<keyword evidence="2" id="KW-1185">Reference proteome</keyword>
<protein>
    <submittedName>
        <fullName evidence="1">Uncharacterized protein</fullName>
    </submittedName>
</protein>
<dbReference type="STRING" id="7395.A0A1A9VLV3"/>
<evidence type="ECO:0000313" key="2">
    <source>
        <dbReference type="Proteomes" id="UP000078200"/>
    </source>
</evidence>
<evidence type="ECO:0000313" key="1">
    <source>
        <dbReference type="EnsemblMetazoa" id="GAUT041177-PA"/>
    </source>
</evidence>
<name>A0A1A9VLV3_GLOAU</name>
<proteinExistence type="predicted"/>
<dbReference type="VEuPathDB" id="VectorBase:GAUT041177"/>
<organism evidence="1 2">
    <name type="scientific">Glossina austeni</name>
    <name type="common">Savannah tsetse fly</name>
    <dbReference type="NCBI Taxonomy" id="7395"/>
    <lineage>
        <taxon>Eukaryota</taxon>
        <taxon>Metazoa</taxon>
        <taxon>Ecdysozoa</taxon>
        <taxon>Arthropoda</taxon>
        <taxon>Hexapoda</taxon>
        <taxon>Insecta</taxon>
        <taxon>Pterygota</taxon>
        <taxon>Neoptera</taxon>
        <taxon>Endopterygota</taxon>
        <taxon>Diptera</taxon>
        <taxon>Brachycera</taxon>
        <taxon>Muscomorpha</taxon>
        <taxon>Hippoboscoidea</taxon>
        <taxon>Glossinidae</taxon>
        <taxon>Glossina</taxon>
    </lineage>
</organism>
<dbReference type="EnsemblMetazoa" id="GAUT041177-RA">
    <property type="protein sequence ID" value="GAUT041177-PA"/>
    <property type="gene ID" value="GAUT041177"/>
</dbReference>
<dbReference type="InterPro" id="IPR029063">
    <property type="entry name" value="SAM-dependent_MTases_sf"/>
</dbReference>